<organism evidence="3 4">
    <name type="scientific">Janthinobacterium agaricidamnosum</name>
    <dbReference type="NCBI Taxonomy" id="55508"/>
    <lineage>
        <taxon>Bacteria</taxon>
        <taxon>Pseudomonadati</taxon>
        <taxon>Pseudomonadota</taxon>
        <taxon>Betaproteobacteria</taxon>
        <taxon>Burkholderiales</taxon>
        <taxon>Oxalobacteraceae</taxon>
        <taxon>Janthinobacterium</taxon>
    </lineage>
</organism>
<reference evidence="3 4" key="1">
    <citation type="submission" date="2018-10" db="EMBL/GenBank/DDBJ databases">
        <title>Effects of UV and annual dynamics of microbial communities in freshwater RAS systems.</title>
        <authorList>
            <person name="Bekkelund A.K."/>
            <person name="Hansen B.R."/>
            <person name="Stokken H."/>
            <person name="Eriksen B.F."/>
            <person name="Kashulin N.A."/>
        </authorList>
    </citation>
    <scope>NUCLEOTIDE SEQUENCE [LARGE SCALE GENOMIC DNA]</scope>
    <source>
        <strain evidence="3 4">BHSEK</strain>
    </source>
</reference>
<dbReference type="InterPro" id="IPR020556">
    <property type="entry name" value="Amidase_CS"/>
</dbReference>
<gene>
    <name evidence="3" type="ORF">D9M09_12350</name>
</gene>
<dbReference type="InterPro" id="IPR023631">
    <property type="entry name" value="Amidase_dom"/>
</dbReference>
<evidence type="ECO:0000256" key="1">
    <source>
        <dbReference type="ARBA" id="ARBA00009199"/>
    </source>
</evidence>
<evidence type="ECO:0000313" key="3">
    <source>
        <dbReference type="EMBL" id="AYM76497.1"/>
    </source>
</evidence>
<dbReference type="PROSITE" id="PS00571">
    <property type="entry name" value="AMIDASES"/>
    <property type="match status" value="1"/>
</dbReference>
<comment type="similarity">
    <text evidence="1">Belongs to the amidase family.</text>
</comment>
<dbReference type="AlphaFoldDB" id="A0A3G2E8U3"/>
<dbReference type="SUPFAM" id="SSF75304">
    <property type="entry name" value="Amidase signature (AS) enzymes"/>
    <property type="match status" value="1"/>
</dbReference>
<name>A0A3G2E8U3_9BURK</name>
<dbReference type="InterPro" id="IPR000120">
    <property type="entry name" value="Amidase"/>
</dbReference>
<dbReference type="Proteomes" id="UP000279594">
    <property type="component" value="Chromosome"/>
</dbReference>
<dbReference type="InterPro" id="IPR036928">
    <property type="entry name" value="AS_sf"/>
</dbReference>
<dbReference type="GO" id="GO:0003824">
    <property type="term" value="F:catalytic activity"/>
    <property type="evidence" value="ECO:0007669"/>
    <property type="project" value="InterPro"/>
</dbReference>
<accession>A0A3G2E8U3</accession>
<sequence>MQLHEYTSFDGLGLAQLLREGAVSAAELHDAAQRACAAVNPQINAVVELWPADVSQVDGTAPFAGVPFLIKDVAVTMAGQRSEAGSRLGAGHVASADSHLMTQFRAAGLATFGRTSTPEMAFATTTEPVLYGATRNPWNVHLSAGGSSGGAAAAVAAGIVPLAHATDAAGSIRVPAASTGLFGFKPSRGRVSNGPAMDEIFSGLGVQLGVSRSVRDSAALLDCVQGVLPGEPYVTNPPGHSWLSQVSVAPGKLRIAVQRTASNGARPVPAVDAALQDTVRLLESLGHHVEEVSPALGVSWQAFVQANAGIWCANLVPWIDGLARESGRTVSLDTLEPATLACYRYGQTVSAVDFVAALDVRNTVTRQAGALFEQYDVLLTPTMPDMPWQLGCYGENEEKLDGLGWTARLFEHSPYTPLANVAGLPAMSVPLAMSNDGLPIGMQFMAGYGNDGTLLRLAGQLERAAPWLPRRPPVWAGKVQARLADG</sequence>
<keyword evidence="4" id="KW-1185">Reference proteome</keyword>
<feature type="domain" description="Amidase" evidence="2">
    <location>
        <begin position="30"/>
        <end position="455"/>
    </location>
</feature>
<proteinExistence type="inferred from homology"/>
<evidence type="ECO:0000313" key="4">
    <source>
        <dbReference type="Proteomes" id="UP000279594"/>
    </source>
</evidence>
<protein>
    <submittedName>
        <fullName evidence="3">Amidase</fullName>
    </submittedName>
</protein>
<dbReference type="Gene3D" id="3.90.1300.10">
    <property type="entry name" value="Amidase signature (AS) domain"/>
    <property type="match status" value="1"/>
</dbReference>
<dbReference type="PANTHER" id="PTHR11895:SF7">
    <property type="entry name" value="GLUTAMYL-TRNA(GLN) AMIDOTRANSFERASE SUBUNIT A, MITOCHONDRIAL"/>
    <property type="match status" value="1"/>
</dbReference>
<dbReference type="EMBL" id="CP033019">
    <property type="protein sequence ID" value="AYM76497.1"/>
    <property type="molecule type" value="Genomic_DNA"/>
</dbReference>
<dbReference type="RefSeq" id="WP_121669425.1">
    <property type="nucleotide sequence ID" value="NZ_CP033019.1"/>
</dbReference>
<dbReference type="Pfam" id="PF01425">
    <property type="entry name" value="Amidase"/>
    <property type="match status" value="1"/>
</dbReference>
<evidence type="ECO:0000259" key="2">
    <source>
        <dbReference type="Pfam" id="PF01425"/>
    </source>
</evidence>
<dbReference type="PANTHER" id="PTHR11895">
    <property type="entry name" value="TRANSAMIDASE"/>
    <property type="match status" value="1"/>
</dbReference>